<evidence type="ECO:0000259" key="16">
    <source>
        <dbReference type="Pfam" id="PF17406"/>
    </source>
</evidence>
<dbReference type="InterPro" id="IPR035082">
    <property type="entry name" value="Nrap_D1"/>
</dbReference>
<organism evidence="17 18">
    <name type="scientific">Operophtera brumata</name>
    <name type="common">Winter moth</name>
    <name type="synonym">Phalaena brumata</name>
    <dbReference type="NCBI Taxonomy" id="104452"/>
    <lineage>
        <taxon>Eukaryota</taxon>
        <taxon>Metazoa</taxon>
        <taxon>Ecdysozoa</taxon>
        <taxon>Arthropoda</taxon>
        <taxon>Hexapoda</taxon>
        <taxon>Insecta</taxon>
        <taxon>Pterygota</taxon>
        <taxon>Neoptera</taxon>
        <taxon>Endopterygota</taxon>
        <taxon>Lepidoptera</taxon>
        <taxon>Glossata</taxon>
        <taxon>Ditrysia</taxon>
        <taxon>Geometroidea</taxon>
        <taxon>Geometridae</taxon>
        <taxon>Larentiinae</taxon>
        <taxon>Operophtera</taxon>
    </lineage>
</organism>
<dbReference type="PANTHER" id="PTHR17972:SF0">
    <property type="entry name" value="NUCLEOLAR PROTEIN 6"/>
    <property type="match status" value="1"/>
</dbReference>
<evidence type="ECO:0000256" key="6">
    <source>
        <dbReference type="ARBA" id="ARBA00022884"/>
    </source>
</evidence>
<dbReference type="Pfam" id="PF17404">
    <property type="entry name" value="Nrap_D3"/>
    <property type="match status" value="1"/>
</dbReference>
<dbReference type="GO" id="GO:0006364">
    <property type="term" value="P:rRNA processing"/>
    <property type="evidence" value="ECO:0007669"/>
    <property type="project" value="TreeGrafter"/>
</dbReference>
<keyword evidence="6 10" id="KW-0694">RNA-binding</keyword>
<name>A0A0L7LAE4_OPEBR</name>
<keyword evidence="18" id="KW-1185">Reference proteome</keyword>
<sequence>MVKRDIQTSLSEDNGEEKAIHDEGKPRDLNKEGTKRLKTKSWFRQPTANELNRLQETENLFNSNLFRLQVDEILEEVKLKEKIEKKFSEWFIVFKNFLSHIPEDETEYDLTEQTLFKQLKVKLPVSSELKKTRCTFKFHKFKDVDIVGSYSLGCAINSKLKVDIQIAVPAETYTKNDSINYRYHKKRAAYLAYIASHLVKLKSIDDLQYSWLHGCETKPILDLKPAGKLGNHLSVRINLVCEPDAYKFHRFSSARNNLRESWLLSTEVELNAGSSDVGPPTPYYNSSILSDLTAAANQEFLNEILSKSDNLKQAVVLLKIWLRQRNLQVSGHVVSSLVAYFVKNKRINNIMSSYQIVRNIWIALKTLELVTKGISLHKGTEPVPIEEFHNHFPVVFIDSTGYYNLTWDMCKGTYNALRRECELAVEMLDNGKINSFIPLFMSPVKPLFQFDHILRFKNFSSVKDSILSKAPTASKVNYGVSQLALVVDTLHALLARGLGNRADVILQLVEADFSWPLSFGLILNPEHAMNTVEKGPPANQPDAEQFRAFWGDKSELRRFQDGSITETCVWDGEAAAERRTLDSLTARKQLSKGGLLYVEEASSDALQAFDALRRDLRQLTQLPLDISAVHHLCSAAALPCRPRPARPRTPPGGAATHAHSNKWARAITSYRSHSGKWPGEIEAFRCLKAAFHLQIAERLHKQYSLATQAYPTHVDVLKNGLVFRLSIAHPKEITLLRKGVEGGVAKYRESDESVKLQCETFGPTVCLFKRWLSAHLLSPPHFPSTLAELLCACVFVRFEPARPPSSPTAGLLRALQCLLRTEWATEVVVLDFNEDMTREEISTMEQQLSTDESRAPICIATAYDGPLPGEWARGLTHAVTARAQALARSTLTYMETQPDKKPELRPLPDKLAEEIIPIVEFHPVREYLQDLRLLTANALTPVEVQGDTKYRVNTAAIVEDFTTLGRGLVKDVTVCA</sequence>
<dbReference type="InterPro" id="IPR035368">
    <property type="entry name" value="Nrap_D3"/>
</dbReference>
<dbReference type="Pfam" id="PF17406">
    <property type="entry name" value="Nrap_D5"/>
    <property type="match status" value="1"/>
</dbReference>
<dbReference type="InterPro" id="IPR035370">
    <property type="entry name" value="Nrap_D5"/>
</dbReference>
<dbReference type="InterPro" id="IPR035369">
    <property type="entry name" value="Nrap_D4"/>
</dbReference>
<evidence type="ECO:0000256" key="11">
    <source>
        <dbReference type="SAM" id="MobiDB-lite"/>
    </source>
</evidence>
<feature type="domain" description="Nrap protein" evidence="15">
    <location>
        <begin position="598"/>
        <end position="752"/>
    </location>
</feature>
<evidence type="ECO:0000256" key="1">
    <source>
        <dbReference type="ARBA" id="ARBA00004286"/>
    </source>
</evidence>
<evidence type="ECO:0000256" key="10">
    <source>
        <dbReference type="RuleBase" id="RU364032"/>
    </source>
</evidence>
<keyword evidence="5" id="KW-0158">Chromosome</keyword>
<feature type="domain" description="Nrap protein" evidence="14">
    <location>
        <begin position="447"/>
        <end position="578"/>
    </location>
</feature>
<dbReference type="Pfam" id="PF17403">
    <property type="entry name" value="Nrap_D2"/>
    <property type="match status" value="1"/>
</dbReference>
<evidence type="ECO:0000259" key="13">
    <source>
        <dbReference type="Pfam" id="PF17403"/>
    </source>
</evidence>
<evidence type="ECO:0000313" key="17">
    <source>
        <dbReference type="EMBL" id="KOB72442.1"/>
    </source>
</evidence>
<dbReference type="GO" id="GO:0003723">
    <property type="term" value="F:RNA binding"/>
    <property type="evidence" value="ECO:0007669"/>
    <property type="project" value="UniProtKB-KW"/>
</dbReference>
<feature type="compositionally biased region" description="Basic and acidic residues" evidence="11">
    <location>
        <begin position="16"/>
        <end position="33"/>
    </location>
</feature>
<dbReference type="Pfam" id="PF03813">
    <property type="entry name" value="Nrap"/>
    <property type="match status" value="1"/>
</dbReference>
<dbReference type="EMBL" id="JTDY01001960">
    <property type="protein sequence ID" value="KOB72442.1"/>
    <property type="molecule type" value="Genomic_DNA"/>
</dbReference>
<feature type="domain" description="Nrap protein" evidence="16">
    <location>
        <begin position="759"/>
        <end position="898"/>
    </location>
</feature>
<comment type="caution">
    <text evidence="17">The sequence shown here is derived from an EMBL/GenBank/DDBJ whole genome shotgun (WGS) entry which is preliminary data.</text>
</comment>
<evidence type="ECO:0000256" key="2">
    <source>
        <dbReference type="ARBA" id="ARBA00004604"/>
    </source>
</evidence>
<dbReference type="GO" id="GO:0034456">
    <property type="term" value="C:UTP-C complex"/>
    <property type="evidence" value="ECO:0007669"/>
    <property type="project" value="TreeGrafter"/>
</dbReference>
<dbReference type="Pfam" id="PF17405">
    <property type="entry name" value="Nrap_D4"/>
    <property type="match status" value="1"/>
</dbReference>
<keyword evidence="7 10" id="KW-0539">Nucleus</keyword>
<evidence type="ECO:0000256" key="4">
    <source>
        <dbReference type="ARBA" id="ARBA00016437"/>
    </source>
</evidence>
<dbReference type="GO" id="GO:0005694">
    <property type="term" value="C:chromosome"/>
    <property type="evidence" value="ECO:0007669"/>
    <property type="project" value="UniProtKB-SubCell"/>
</dbReference>
<dbReference type="GO" id="GO:0032040">
    <property type="term" value="C:small-subunit processome"/>
    <property type="evidence" value="ECO:0007669"/>
    <property type="project" value="TreeGrafter"/>
</dbReference>
<dbReference type="InterPro" id="IPR005554">
    <property type="entry name" value="NOL6/Upt22"/>
</dbReference>
<dbReference type="InterPro" id="IPR035367">
    <property type="entry name" value="Nrap_D2"/>
</dbReference>
<dbReference type="Gene3D" id="1.10.1410.10">
    <property type="match status" value="2"/>
</dbReference>
<dbReference type="STRING" id="104452.A0A0L7LAE4"/>
<gene>
    <name evidence="17" type="ORF">OBRU01_12246</name>
</gene>
<evidence type="ECO:0000256" key="7">
    <source>
        <dbReference type="ARBA" id="ARBA00023242"/>
    </source>
</evidence>
<comment type="similarity">
    <text evidence="3 10">Belongs to the NRAP family.</text>
</comment>
<reference evidence="17 18" key="1">
    <citation type="journal article" date="2015" name="Genome Biol. Evol.">
        <title>The genome of winter moth (Operophtera brumata) provides a genomic perspective on sexual dimorphism and phenology.</title>
        <authorList>
            <person name="Derks M.F."/>
            <person name="Smit S."/>
            <person name="Salis L."/>
            <person name="Schijlen E."/>
            <person name="Bossers A."/>
            <person name="Mateman C."/>
            <person name="Pijl A.S."/>
            <person name="de Ridder D."/>
            <person name="Groenen M.A."/>
            <person name="Visser M.E."/>
            <person name="Megens H.J."/>
        </authorList>
    </citation>
    <scope>NUCLEOTIDE SEQUENCE [LARGE SCALE GENOMIC DNA]</scope>
    <source>
        <strain evidence="17">WM2013NL</strain>
        <tissue evidence="17">Head and thorax</tissue>
    </source>
</reference>
<evidence type="ECO:0000256" key="3">
    <source>
        <dbReference type="ARBA" id="ARBA00006674"/>
    </source>
</evidence>
<feature type="domain" description="Nrap protein" evidence="13">
    <location>
        <begin position="311"/>
        <end position="442"/>
    </location>
</feature>
<feature type="domain" description="Nrap protein" evidence="12">
    <location>
        <begin position="162"/>
        <end position="305"/>
    </location>
</feature>
<proteinExistence type="inferred from homology"/>
<feature type="region of interest" description="Disordered" evidence="11">
    <location>
        <begin position="1"/>
        <end position="33"/>
    </location>
</feature>
<dbReference type="GO" id="GO:0032545">
    <property type="term" value="C:CURI complex"/>
    <property type="evidence" value="ECO:0007669"/>
    <property type="project" value="TreeGrafter"/>
</dbReference>
<protein>
    <recommendedName>
        <fullName evidence="4 10">Nucleolar protein 6</fullName>
    </recommendedName>
</protein>
<accession>A0A0L7LAE4</accession>
<comment type="subcellular location">
    <subcellularLocation>
        <location evidence="1">Chromosome</location>
    </subcellularLocation>
    <subcellularLocation>
        <location evidence="2 10">Nucleus</location>
        <location evidence="2 10">Nucleolus</location>
    </subcellularLocation>
</comment>
<evidence type="ECO:0000259" key="14">
    <source>
        <dbReference type="Pfam" id="PF17404"/>
    </source>
</evidence>
<evidence type="ECO:0000256" key="5">
    <source>
        <dbReference type="ARBA" id="ARBA00022454"/>
    </source>
</evidence>
<evidence type="ECO:0000256" key="9">
    <source>
        <dbReference type="ARBA" id="ARBA00035020"/>
    </source>
</evidence>
<comment type="function">
    <text evidence="8">Part of the small subunit (SSU) processome, first precursor of the small eukaryotic ribosomal subunit. During the assembly of the SSU processome in the nucleolus, many ribosome biogenesis factors, an RNA chaperone and ribosomal proteins associate with the nascent pre-rRNA and work in concert to generate RNA folding, modifications, rearrangements and cleavage as well as targeted degradation of pre-ribosomal RNA by the RNA exosome.</text>
</comment>
<evidence type="ECO:0000259" key="15">
    <source>
        <dbReference type="Pfam" id="PF17405"/>
    </source>
</evidence>
<dbReference type="PANTHER" id="PTHR17972">
    <property type="entry name" value="NUCLEOLAR RNA-ASSOCIATED PROTEIN"/>
    <property type="match status" value="1"/>
</dbReference>
<comment type="subunit">
    <text evidence="9">Part of the small subunit (SSU) processome, composed of more than 70 proteins and the RNA chaperone small nucleolar RNA (snoRNA) U3.</text>
</comment>
<dbReference type="AlphaFoldDB" id="A0A0L7LAE4"/>
<evidence type="ECO:0000313" key="18">
    <source>
        <dbReference type="Proteomes" id="UP000037510"/>
    </source>
</evidence>
<dbReference type="GO" id="GO:0006409">
    <property type="term" value="P:tRNA export from nucleus"/>
    <property type="evidence" value="ECO:0007669"/>
    <property type="project" value="TreeGrafter"/>
</dbReference>
<evidence type="ECO:0000256" key="8">
    <source>
        <dbReference type="ARBA" id="ARBA00035000"/>
    </source>
</evidence>
<dbReference type="Proteomes" id="UP000037510">
    <property type="component" value="Unassembled WGS sequence"/>
</dbReference>
<evidence type="ECO:0000259" key="12">
    <source>
        <dbReference type="Pfam" id="PF03813"/>
    </source>
</evidence>